<accession>A0A1I7ZG68</accession>
<evidence type="ECO:0000313" key="3">
    <source>
        <dbReference type="WBParaSite" id="L893_g26007.t1"/>
    </source>
</evidence>
<evidence type="ECO:0000313" key="2">
    <source>
        <dbReference type="Proteomes" id="UP000095287"/>
    </source>
</evidence>
<dbReference type="Proteomes" id="UP000095287">
    <property type="component" value="Unplaced"/>
</dbReference>
<organism evidence="2 3">
    <name type="scientific">Steinernema glaseri</name>
    <dbReference type="NCBI Taxonomy" id="37863"/>
    <lineage>
        <taxon>Eukaryota</taxon>
        <taxon>Metazoa</taxon>
        <taxon>Ecdysozoa</taxon>
        <taxon>Nematoda</taxon>
        <taxon>Chromadorea</taxon>
        <taxon>Rhabditida</taxon>
        <taxon>Tylenchina</taxon>
        <taxon>Panagrolaimomorpha</taxon>
        <taxon>Strongyloidoidea</taxon>
        <taxon>Steinernematidae</taxon>
        <taxon>Steinernema</taxon>
    </lineage>
</organism>
<dbReference type="AlphaFoldDB" id="A0A1I7ZG68"/>
<protein>
    <submittedName>
        <fullName evidence="3">Secreted protein</fullName>
    </submittedName>
</protein>
<feature type="transmembrane region" description="Helical" evidence="1">
    <location>
        <begin position="12"/>
        <end position="34"/>
    </location>
</feature>
<proteinExistence type="predicted"/>
<sequence>MPRSVCVHLKYLWALMTIQNFTVVIPSLCTRSLVIRTTQMSISQDPLGELQTLGLKCFNHQKCGYRKRSEDPELRTTYLGFLRLIT</sequence>
<name>A0A1I7ZG68_9BILA</name>
<reference evidence="3" key="1">
    <citation type="submission" date="2016-11" db="UniProtKB">
        <authorList>
            <consortium name="WormBaseParasite"/>
        </authorList>
    </citation>
    <scope>IDENTIFICATION</scope>
</reference>
<keyword evidence="1" id="KW-0472">Membrane</keyword>
<keyword evidence="1" id="KW-0812">Transmembrane</keyword>
<keyword evidence="1" id="KW-1133">Transmembrane helix</keyword>
<evidence type="ECO:0000256" key="1">
    <source>
        <dbReference type="SAM" id="Phobius"/>
    </source>
</evidence>
<keyword evidence="2" id="KW-1185">Reference proteome</keyword>
<dbReference type="WBParaSite" id="L893_g26007.t1">
    <property type="protein sequence ID" value="L893_g26007.t1"/>
    <property type="gene ID" value="L893_g26007"/>
</dbReference>